<feature type="domain" description="DUF5666" evidence="2">
    <location>
        <begin position="316"/>
        <end position="378"/>
    </location>
</feature>
<evidence type="ECO:0000259" key="2">
    <source>
        <dbReference type="Pfam" id="PF18914"/>
    </source>
</evidence>
<keyword evidence="1" id="KW-0732">Signal</keyword>
<feature type="signal peptide" evidence="1">
    <location>
        <begin position="1"/>
        <end position="20"/>
    </location>
</feature>
<gene>
    <name evidence="3" type="ORF">HUF19_17865</name>
</gene>
<feature type="domain" description="DUF5666" evidence="2">
    <location>
        <begin position="247"/>
        <end position="306"/>
    </location>
</feature>
<organism evidence="3 4">
    <name type="scientific">Thalassolituus hydrocarboniclasticus</name>
    <dbReference type="NCBI Taxonomy" id="2742796"/>
    <lineage>
        <taxon>Bacteria</taxon>
        <taxon>Pseudomonadati</taxon>
        <taxon>Pseudomonadota</taxon>
        <taxon>Gammaproteobacteria</taxon>
        <taxon>Oceanospirillales</taxon>
        <taxon>Oceanospirillaceae</taxon>
        <taxon>Thalassolituus</taxon>
    </lineage>
</organism>
<dbReference type="EMBL" id="CP054475">
    <property type="protein sequence ID" value="UXD89184.1"/>
    <property type="molecule type" value="Genomic_DNA"/>
</dbReference>
<keyword evidence="4" id="KW-1185">Reference proteome</keyword>
<dbReference type="InterPro" id="IPR043724">
    <property type="entry name" value="DUF5666"/>
</dbReference>
<reference evidence="4" key="1">
    <citation type="submission" date="2020-06" db="EMBL/GenBank/DDBJ databases">
        <title>Thalassolituus marinus alknpb1M-1, a hydrocarbon-degrading bacterium isolated from the deep-sea overlying water using an in-situ strategy from the South China Sea basin.</title>
        <authorList>
            <person name="Dong C."/>
            <person name="Chen Y."/>
            <person name="Shao Z."/>
        </authorList>
    </citation>
    <scope>NUCLEOTIDE SEQUENCE [LARGE SCALE GENOMIC DNA]</scope>
    <source>
        <strain evidence="4">alknpb1M-1</strain>
    </source>
</reference>
<dbReference type="PROSITE" id="PS51257">
    <property type="entry name" value="PROKAR_LIPOPROTEIN"/>
    <property type="match status" value="1"/>
</dbReference>
<evidence type="ECO:0000256" key="1">
    <source>
        <dbReference type="SAM" id="SignalP"/>
    </source>
</evidence>
<protein>
    <recommendedName>
        <fullName evidence="2">DUF5666 domain-containing protein</fullName>
    </recommendedName>
</protein>
<feature type="domain" description="DUF5666" evidence="2">
    <location>
        <begin position="173"/>
        <end position="231"/>
    </location>
</feature>
<evidence type="ECO:0000313" key="4">
    <source>
        <dbReference type="Proteomes" id="UP001065322"/>
    </source>
</evidence>
<accession>A0ABY6AHI5</accession>
<feature type="chain" id="PRO_5045150411" description="DUF5666 domain-containing protein" evidence="1">
    <location>
        <begin position="21"/>
        <end position="451"/>
    </location>
</feature>
<dbReference type="Pfam" id="PF18914">
    <property type="entry name" value="DUF5666"/>
    <property type="match status" value="5"/>
</dbReference>
<evidence type="ECO:0000313" key="3">
    <source>
        <dbReference type="EMBL" id="UXD89184.1"/>
    </source>
</evidence>
<sequence length="451" mass="47090">MKKHLLSVAVCLAGSLLVTACGGGSSSAKDNGKQVTRGVIDGFGSVIVNGVHFNSDRSQFMVDDRAGIQGDLRVGQVVTIVGNHNGAEGVAVEIIYDVSVEGTVTAVDAAAGTLTVLGQTVVTDAMTIFEGLDLATLSAGQRVEVSGYSAGEGRIIASFIAADDDDQSPEELTGVVAGLDSAAQTFLIGSQLISYASVASLDLDGATLSDGMLVEVEGALDGDVLVASEIEAEDSDFEEDTELEMSGVVTAVDSDNSQFVVNGMTVRFDSETEFDDGEQSALQAGVMVEVEGVVGSDGVLLAEEIEFEEAPEIELEGVVQATTENTLTVMGITVSVDLRTRVRDDRDGEVYFNLSMLQPGDHVELLLEETTAGQYRAQLLERVDADSKVELKAPVSDINLSAGTIVLLGLTVDVSAQDPAMLSSLVSGNMVEIEGSFDGQVLIVQSMEIDD</sequence>
<proteinExistence type="predicted"/>
<dbReference type="Proteomes" id="UP001065322">
    <property type="component" value="Chromosome"/>
</dbReference>
<feature type="domain" description="DUF5666" evidence="2">
    <location>
        <begin position="101"/>
        <end position="160"/>
    </location>
</feature>
<feature type="domain" description="DUF5666" evidence="2">
    <location>
        <begin position="394"/>
        <end position="440"/>
    </location>
</feature>
<name>A0ABY6AHI5_9GAMM</name>
<dbReference type="RefSeq" id="WP_260997855.1">
    <property type="nucleotide sequence ID" value="NZ_CP054475.1"/>
</dbReference>